<comment type="subcellular location">
    <subcellularLocation>
        <location evidence="8">Cell inner membrane</location>
        <topology evidence="8">Multi-pass membrane protein</topology>
    </subcellularLocation>
    <subcellularLocation>
        <location evidence="1">Cell membrane</location>
        <topology evidence="1">Multi-pass membrane protein</topology>
    </subcellularLocation>
</comment>
<feature type="transmembrane region" description="Helical" evidence="8">
    <location>
        <begin position="332"/>
        <end position="351"/>
    </location>
</feature>
<reference evidence="10" key="1">
    <citation type="submission" date="2021-02" db="EMBL/GenBank/DDBJ databases">
        <title>Genome sequence of Rhodospirillales sp. strain TMPK1 isolated from soil.</title>
        <authorList>
            <person name="Nakai R."/>
            <person name="Kusada H."/>
            <person name="Tamaki H."/>
        </authorList>
    </citation>
    <scope>NUCLEOTIDE SEQUENCE</scope>
    <source>
        <strain evidence="10">TMPK1</strain>
    </source>
</reference>
<keyword evidence="6 8" id="KW-1133">Transmembrane helix</keyword>
<feature type="transmembrane region" description="Helical" evidence="8">
    <location>
        <begin position="357"/>
        <end position="374"/>
    </location>
</feature>
<feature type="transmembrane region" description="Helical" evidence="8">
    <location>
        <begin position="267"/>
        <end position="287"/>
    </location>
</feature>
<dbReference type="InterPro" id="IPR011701">
    <property type="entry name" value="MFS"/>
</dbReference>
<dbReference type="InterPro" id="IPR004812">
    <property type="entry name" value="Efflux_drug-R_Bcr/CmlA"/>
</dbReference>
<evidence type="ECO:0000313" key="11">
    <source>
        <dbReference type="Proteomes" id="UP000681075"/>
    </source>
</evidence>
<dbReference type="Pfam" id="PF07690">
    <property type="entry name" value="MFS_1"/>
    <property type="match status" value="1"/>
</dbReference>
<dbReference type="PANTHER" id="PTHR23502">
    <property type="entry name" value="MAJOR FACILITATOR SUPERFAMILY"/>
    <property type="match status" value="1"/>
</dbReference>
<dbReference type="RefSeq" id="WP_420245159.1">
    <property type="nucleotide sequence ID" value="NZ_BOPV01000001.1"/>
</dbReference>
<keyword evidence="7 8" id="KW-0472">Membrane</keyword>
<evidence type="ECO:0000256" key="3">
    <source>
        <dbReference type="ARBA" id="ARBA00022448"/>
    </source>
</evidence>
<gene>
    <name evidence="10" type="ORF">TMPK1_38420</name>
</gene>
<dbReference type="Proteomes" id="UP000681075">
    <property type="component" value="Unassembled WGS sequence"/>
</dbReference>
<keyword evidence="11" id="KW-1185">Reference proteome</keyword>
<dbReference type="PROSITE" id="PS50850">
    <property type="entry name" value="MFS"/>
    <property type="match status" value="1"/>
</dbReference>
<proteinExistence type="inferred from homology"/>
<keyword evidence="3 8" id="KW-0813">Transport</keyword>
<dbReference type="NCBIfam" id="TIGR00710">
    <property type="entry name" value="efflux_Bcr_CflA"/>
    <property type="match status" value="1"/>
</dbReference>
<dbReference type="AlphaFoldDB" id="A0A8S8XK90"/>
<evidence type="ECO:0000256" key="1">
    <source>
        <dbReference type="ARBA" id="ARBA00004651"/>
    </source>
</evidence>
<evidence type="ECO:0000256" key="7">
    <source>
        <dbReference type="ARBA" id="ARBA00023136"/>
    </source>
</evidence>
<dbReference type="InterPro" id="IPR020846">
    <property type="entry name" value="MFS_dom"/>
</dbReference>
<evidence type="ECO:0000313" key="10">
    <source>
        <dbReference type="EMBL" id="GIL41605.1"/>
    </source>
</evidence>
<accession>A0A8S8XK90</accession>
<feature type="transmembrane region" description="Helical" evidence="8">
    <location>
        <begin position="157"/>
        <end position="176"/>
    </location>
</feature>
<feature type="transmembrane region" description="Helical" evidence="8">
    <location>
        <begin position="69"/>
        <end position="88"/>
    </location>
</feature>
<protein>
    <recommendedName>
        <fullName evidence="8">Bcr/CflA family efflux transporter</fullName>
    </recommendedName>
</protein>
<comment type="similarity">
    <text evidence="2 8">Belongs to the major facilitator superfamily. Bcr/CmlA family.</text>
</comment>
<dbReference type="GO" id="GO:0005886">
    <property type="term" value="C:plasma membrane"/>
    <property type="evidence" value="ECO:0007669"/>
    <property type="project" value="UniProtKB-SubCell"/>
</dbReference>
<evidence type="ECO:0000256" key="8">
    <source>
        <dbReference type="RuleBase" id="RU365088"/>
    </source>
</evidence>
<comment type="caution">
    <text evidence="10">The sequence shown here is derived from an EMBL/GenBank/DDBJ whole genome shotgun (WGS) entry which is preliminary data.</text>
</comment>
<feature type="transmembrane region" description="Helical" evidence="8">
    <location>
        <begin position="94"/>
        <end position="115"/>
    </location>
</feature>
<dbReference type="GO" id="GO:1990961">
    <property type="term" value="P:xenobiotic detoxification by transmembrane export across the plasma membrane"/>
    <property type="evidence" value="ECO:0007669"/>
    <property type="project" value="InterPro"/>
</dbReference>
<dbReference type="GO" id="GO:0042910">
    <property type="term" value="F:xenobiotic transmembrane transporter activity"/>
    <property type="evidence" value="ECO:0007669"/>
    <property type="project" value="InterPro"/>
</dbReference>
<comment type="caution">
    <text evidence="8">Lacks conserved residue(s) required for the propagation of feature annotation.</text>
</comment>
<evidence type="ECO:0000259" key="9">
    <source>
        <dbReference type="PROSITE" id="PS50850"/>
    </source>
</evidence>
<dbReference type="PANTHER" id="PTHR23502:SF132">
    <property type="entry name" value="POLYAMINE TRANSPORTER 2-RELATED"/>
    <property type="match status" value="1"/>
</dbReference>
<evidence type="ECO:0000256" key="4">
    <source>
        <dbReference type="ARBA" id="ARBA00022475"/>
    </source>
</evidence>
<name>A0A8S8XK90_9PROT</name>
<feature type="domain" description="Major facilitator superfamily (MFS) profile" evidence="9">
    <location>
        <begin position="3"/>
        <end position="379"/>
    </location>
</feature>
<dbReference type="EMBL" id="BOPV01000001">
    <property type="protein sequence ID" value="GIL41605.1"/>
    <property type="molecule type" value="Genomic_DNA"/>
</dbReference>
<dbReference type="InterPro" id="IPR036259">
    <property type="entry name" value="MFS_trans_sf"/>
</dbReference>
<sequence length="379" mass="38470">MRRILLIGALTTLGSLAIHMFVPAMPSAAIALDAPPSQLQLTLTLYLLGIAAGQVATGPITDRIGRRPVLVGGAALFVAGSVLCWAAPSIVLLLVGRVVQALGASSGLVAGRAMAGDGGAAKGARDMALLMAIVMLSPMLAPVLGSALVAIADWRAVFAVLAIAGAACGLLIWRLLAESFVPAPSRSTSLLADWRAILRDRTFLRNAVLGNAFSGGMYVFLSASPFLFVDTFRADPEHLGFFYGTVALGAAAGALCSSMLSARGASLVPAGGAIAGLAGLTLLLATALERHEVAALIAPMTFFAFGSGMVTPHTMMAAAGGSPTRVGTAVSLYGALQMSSNALLVLLVASFPPGRPMLPAILIASLAALVTILSRRAST</sequence>
<feature type="transmembrane region" description="Helical" evidence="8">
    <location>
        <begin position="127"/>
        <end position="151"/>
    </location>
</feature>
<feature type="transmembrane region" description="Helical" evidence="8">
    <location>
        <begin position="41"/>
        <end position="57"/>
    </location>
</feature>
<feature type="transmembrane region" description="Helical" evidence="8">
    <location>
        <begin position="241"/>
        <end position="260"/>
    </location>
</feature>
<dbReference type="SUPFAM" id="SSF103473">
    <property type="entry name" value="MFS general substrate transporter"/>
    <property type="match status" value="1"/>
</dbReference>
<dbReference type="Gene3D" id="1.20.1720.10">
    <property type="entry name" value="Multidrug resistance protein D"/>
    <property type="match status" value="1"/>
</dbReference>
<keyword evidence="4" id="KW-1003">Cell membrane</keyword>
<feature type="transmembrane region" description="Helical" evidence="8">
    <location>
        <begin position="208"/>
        <end position="229"/>
    </location>
</feature>
<keyword evidence="5 8" id="KW-0812">Transmembrane</keyword>
<organism evidence="10 11">
    <name type="scientific">Roseiterribacter gracilis</name>
    <dbReference type="NCBI Taxonomy" id="2812848"/>
    <lineage>
        <taxon>Bacteria</taxon>
        <taxon>Pseudomonadati</taxon>
        <taxon>Pseudomonadota</taxon>
        <taxon>Alphaproteobacteria</taxon>
        <taxon>Rhodospirillales</taxon>
        <taxon>Roseiterribacteraceae</taxon>
        <taxon>Roseiterribacter</taxon>
    </lineage>
</organism>
<keyword evidence="8" id="KW-0997">Cell inner membrane</keyword>
<evidence type="ECO:0000256" key="2">
    <source>
        <dbReference type="ARBA" id="ARBA00006236"/>
    </source>
</evidence>
<evidence type="ECO:0000256" key="6">
    <source>
        <dbReference type="ARBA" id="ARBA00022989"/>
    </source>
</evidence>
<feature type="transmembrane region" description="Helical" evidence="8">
    <location>
        <begin position="293"/>
        <end position="311"/>
    </location>
</feature>
<evidence type="ECO:0000256" key="5">
    <source>
        <dbReference type="ARBA" id="ARBA00022692"/>
    </source>
</evidence>